<keyword evidence="4" id="KW-0238">DNA-binding</keyword>
<dbReference type="PROSITE" id="PS50045">
    <property type="entry name" value="SIGMA54_INTERACT_4"/>
    <property type="match status" value="1"/>
</dbReference>
<evidence type="ECO:0000256" key="5">
    <source>
        <dbReference type="ARBA" id="ARBA00023163"/>
    </source>
</evidence>
<dbReference type="PANTHER" id="PTHR32071">
    <property type="entry name" value="TRANSCRIPTIONAL REGULATORY PROTEIN"/>
    <property type="match status" value="1"/>
</dbReference>
<dbReference type="PRINTS" id="PR01590">
    <property type="entry name" value="HTHFIS"/>
</dbReference>
<dbReference type="Gene3D" id="1.10.10.60">
    <property type="entry name" value="Homeodomain-like"/>
    <property type="match status" value="1"/>
</dbReference>
<reference evidence="11" key="1">
    <citation type="submission" date="2017-08" db="EMBL/GenBank/DDBJ databases">
        <title>A dynamic microbial community with high functional redundancy inhabits the cold, oxic subseafloor aquifer.</title>
        <authorList>
            <person name="Tully B.J."/>
            <person name="Wheat C.G."/>
            <person name="Glazer B.T."/>
            <person name="Huber J.A."/>
        </authorList>
    </citation>
    <scope>NUCLEOTIDE SEQUENCE [LARGE SCALE GENOMIC DNA]</scope>
</reference>
<dbReference type="SUPFAM" id="SSF52172">
    <property type="entry name" value="CheY-like"/>
    <property type="match status" value="1"/>
</dbReference>
<dbReference type="InterPro" id="IPR003593">
    <property type="entry name" value="AAA+_ATPase"/>
</dbReference>
<evidence type="ECO:0000313" key="10">
    <source>
        <dbReference type="EMBL" id="PCI77138.1"/>
    </source>
</evidence>
<evidence type="ECO:0000256" key="2">
    <source>
        <dbReference type="ARBA" id="ARBA00022840"/>
    </source>
</evidence>
<dbReference type="GO" id="GO:0006355">
    <property type="term" value="P:regulation of DNA-templated transcription"/>
    <property type="evidence" value="ECO:0007669"/>
    <property type="project" value="InterPro"/>
</dbReference>
<dbReference type="PROSITE" id="PS50110">
    <property type="entry name" value="RESPONSE_REGULATORY"/>
    <property type="match status" value="1"/>
</dbReference>
<dbReference type="InterPro" id="IPR025943">
    <property type="entry name" value="Sigma_54_int_dom_ATP-bd_2"/>
</dbReference>
<gene>
    <name evidence="10" type="ORF">COB20_08740</name>
</gene>
<keyword evidence="3" id="KW-0805">Transcription regulation</keyword>
<dbReference type="FunFam" id="3.40.50.300:FF:000006">
    <property type="entry name" value="DNA-binding transcriptional regulator NtrC"/>
    <property type="match status" value="1"/>
</dbReference>
<evidence type="ECO:0000313" key="11">
    <source>
        <dbReference type="Proteomes" id="UP000218767"/>
    </source>
</evidence>
<dbReference type="InterPro" id="IPR009057">
    <property type="entry name" value="Homeodomain-like_sf"/>
</dbReference>
<keyword evidence="5" id="KW-0804">Transcription</keyword>
<evidence type="ECO:0000256" key="4">
    <source>
        <dbReference type="ARBA" id="ARBA00023125"/>
    </source>
</evidence>
<dbReference type="EMBL" id="NVUL01000048">
    <property type="protein sequence ID" value="PCI77138.1"/>
    <property type="molecule type" value="Genomic_DNA"/>
</dbReference>
<keyword evidence="2" id="KW-0067">ATP-binding</keyword>
<dbReference type="Pfam" id="PF25601">
    <property type="entry name" value="AAA_lid_14"/>
    <property type="match status" value="1"/>
</dbReference>
<dbReference type="PROSITE" id="PS00676">
    <property type="entry name" value="SIGMA54_INTERACT_2"/>
    <property type="match status" value="1"/>
</dbReference>
<evidence type="ECO:0000259" key="8">
    <source>
        <dbReference type="PROSITE" id="PS50045"/>
    </source>
</evidence>
<accession>A0A2A4X3C1</accession>
<dbReference type="AlphaFoldDB" id="A0A2A4X3C1"/>
<dbReference type="Pfam" id="PF02954">
    <property type="entry name" value="HTH_8"/>
    <property type="match status" value="1"/>
</dbReference>
<dbReference type="SUPFAM" id="SSF52540">
    <property type="entry name" value="P-loop containing nucleoside triphosphate hydrolases"/>
    <property type="match status" value="1"/>
</dbReference>
<sequence length="463" mass="51989">MAVKKQGNDNQNILIVDDDRDVLLTAELVLKDGHKRIQCMANPSDLPNLLATEKFDVVLLDMNFTRGLTSGEEGFYWLRKIKELSEDTQVIMTTAYGEIDLAVEAIKQGASDFLVKPWNNEKLISTVNTCLQLGQSKQKIRQLENTQQALNEKLESEFSEIIGESSSMKQVFALVDKVASTDASVLILGENGTGKELIARAIHRKSTRHQLPMISVDLGAISENLFESEMFGHKKGAFTDARQDRTGRFEIADGGTLFLDEIGNLSQPLQAKLLGVLESRSVTRVGSDSMHPIDIRLICATNMSAKDMANDELFRKDLLYRINTVEVLLPPLRERTSDIPLLATHYIRTYSNKYNKPEIQLSSSDISKLQNYKWPGNIRELQHSLERAVIVAENGKIDLQNMLIGQTLENKPKSELNISKLEEQAIKQAIHRYQGNLTQVAKALGLGRTTLYRKMEKYGLADK</sequence>
<feature type="domain" description="Response regulatory" evidence="9">
    <location>
        <begin position="12"/>
        <end position="131"/>
    </location>
</feature>
<dbReference type="Gene3D" id="3.40.50.300">
    <property type="entry name" value="P-loop containing nucleotide triphosphate hydrolases"/>
    <property type="match status" value="1"/>
</dbReference>
<name>A0A2A4X3C1_9GAMM</name>
<dbReference type="SMART" id="SM00382">
    <property type="entry name" value="AAA"/>
    <property type="match status" value="1"/>
</dbReference>
<dbReference type="InterPro" id="IPR001789">
    <property type="entry name" value="Sig_transdc_resp-reg_receiver"/>
</dbReference>
<dbReference type="InterPro" id="IPR002078">
    <property type="entry name" value="Sigma_54_int"/>
</dbReference>
<dbReference type="Pfam" id="PF00158">
    <property type="entry name" value="Sigma54_activat"/>
    <property type="match status" value="1"/>
</dbReference>
<feature type="coiled-coil region" evidence="7">
    <location>
        <begin position="133"/>
        <end position="160"/>
    </location>
</feature>
<dbReference type="InterPro" id="IPR058031">
    <property type="entry name" value="AAA_lid_NorR"/>
</dbReference>
<dbReference type="SUPFAM" id="SSF46689">
    <property type="entry name" value="Homeodomain-like"/>
    <property type="match status" value="1"/>
</dbReference>
<dbReference type="Proteomes" id="UP000218767">
    <property type="component" value="Unassembled WGS sequence"/>
</dbReference>
<feature type="domain" description="Sigma-54 factor interaction" evidence="8">
    <location>
        <begin position="161"/>
        <end position="390"/>
    </location>
</feature>
<evidence type="ECO:0000256" key="7">
    <source>
        <dbReference type="SAM" id="Coils"/>
    </source>
</evidence>
<evidence type="ECO:0000256" key="3">
    <source>
        <dbReference type="ARBA" id="ARBA00023015"/>
    </source>
</evidence>
<dbReference type="InterPro" id="IPR027417">
    <property type="entry name" value="P-loop_NTPase"/>
</dbReference>
<comment type="caution">
    <text evidence="10">The sequence shown here is derived from an EMBL/GenBank/DDBJ whole genome shotgun (WGS) entry which is preliminary data.</text>
</comment>
<dbReference type="InterPro" id="IPR025944">
    <property type="entry name" value="Sigma_54_int_dom_CS"/>
</dbReference>
<keyword evidence="6" id="KW-0597">Phosphoprotein</keyword>
<dbReference type="GO" id="GO:0043565">
    <property type="term" value="F:sequence-specific DNA binding"/>
    <property type="evidence" value="ECO:0007669"/>
    <property type="project" value="InterPro"/>
</dbReference>
<protein>
    <submittedName>
        <fullName evidence="10">Sigma-54-dependent Fis family transcriptional regulator</fullName>
    </submittedName>
</protein>
<evidence type="ECO:0000259" key="9">
    <source>
        <dbReference type="PROSITE" id="PS50110"/>
    </source>
</evidence>
<dbReference type="Pfam" id="PF00072">
    <property type="entry name" value="Response_reg"/>
    <property type="match status" value="1"/>
</dbReference>
<keyword evidence="1" id="KW-0547">Nucleotide-binding</keyword>
<organism evidence="10 11">
    <name type="scientific">SAR86 cluster bacterium</name>
    <dbReference type="NCBI Taxonomy" id="2030880"/>
    <lineage>
        <taxon>Bacteria</taxon>
        <taxon>Pseudomonadati</taxon>
        <taxon>Pseudomonadota</taxon>
        <taxon>Gammaproteobacteria</taxon>
        <taxon>SAR86 cluster</taxon>
    </lineage>
</organism>
<dbReference type="GO" id="GO:0000160">
    <property type="term" value="P:phosphorelay signal transduction system"/>
    <property type="evidence" value="ECO:0007669"/>
    <property type="project" value="InterPro"/>
</dbReference>
<dbReference type="CDD" id="cd00009">
    <property type="entry name" value="AAA"/>
    <property type="match status" value="1"/>
</dbReference>
<dbReference type="SMART" id="SM00448">
    <property type="entry name" value="REC"/>
    <property type="match status" value="1"/>
</dbReference>
<dbReference type="GO" id="GO:0005524">
    <property type="term" value="F:ATP binding"/>
    <property type="evidence" value="ECO:0007669"/>
    <property type="project" value="UniProtKB-KW"/>
</dbReference>
<dbReference type="InterPro" id="IPR011006">
    <property type="entry name" value="CheY-like_superfamily"/>
</dbReference>
<dbReference type="Gene3D" id="3.40.50.2300">
    <property type="match status" value="1"/>
</dbReference>
<evidence type="ECO:0000256" key="1">
    <source>
        <dbReference type="ARBA" id="ARBA00022741"/>
    </source>
</evidence>
<proteinExistence type="predicted"/>
<feature type="modified residue" description="4-aspartylphosphate" evidence="6">
    <location>
        <position position="61"/>
    </location>
</feature>
<evidence type="ECO:0000256" key="6">
    <source>
        <dbReference type="PROSITE-ProRule" id="PRU00169"/>
    </source>
</evidence>
<dbReference type="PROSITE" id="PS00688">
    <property type="entry name" value="SIGMA54_INTERACT_3"/>
    <property type="match status" value="1"/>
</dbReference>
<keyword evidence="7" id="KW-0175">Coiled coil</keyword>
<dbReference type="InterPro" id="IPR002197">
    <property type="entry name" value="HTH_Fis"/>
</dbReference>
<dbReference type="PANTHER" id="PTHR32071:SF113">
    <property type="entry name" value="ALGINATE BIOSYNTHESIS TRANSCRIPTIONAL REGULATORY PROTEIN ALGB"/>
    <property type="match status" value="1"/>
</dbReference>
<dbReference type="Gene3D" id="1.10.8.60">
    <property type="match status" value="1"/>
</dbReference>